<reference evidence="6" key="3">
    <citation type="submission" date="2025-09" db="UniProtKB">
        <authorList>
            <consortium name="Ensembl"/>
        </authorList>
    </citation>
    <scope>IDENTIFICATION</scope>
</reference>
<dbReference type="InParanoid" id="F6XQD4"/>
<name>F6XQD4_CIOIN</name>
<dbReference type="GO" id="GO:0005524">
    <property type="term" value="F:ATP binding"/>
    <property type="evidence" value="ECO:0007669"/>
    <property type="project" value="InterPro"/>
</dbReference>
<evidence type="ECO:0000256" key="1">
    <source>
        <dbReference type="ARBA" id="ARBA00006082"/>
    </source>
</evidence>
<dbReference type="InterPro" id="IPR042121">
    <property type="entry name" value="MutL_C_regsub"/>
</dbReference>
<dbReference type="CDD" id="cd03484">
    <property type="entry name" value="MutL_Trans_hPMS_2_like"/>
    <property type="match status" value="1"/>
</dbReference>
<dbReference type="InterPro" id="IPR014790">
    <property type="entry name" value="MutL_C"/>
</dbReference>
<dbReference type="GO" id="GO:0016887">
    <property type="term" value="F:ATP hydrolysis activity"/>
    <property type="evidence" value="ECO:0000318"/>
    <property type="project" value="GO_Central"/>
</dbReference>
<dbReference type="AlphaFoldDB" id="F6XQD4"/>
<dbReference type="FunFam" id="3.30.565.10:FF:000014">
    <property type="entry name" value="Mismatch repair endonuclease pms1, putative"/>
    <property type="match status" value="1"/>
</dbReference>
<dbReference type="Pfam" id="PF13589">
    <property type="entry name" value="HATPase_c_3"/>
    <property type="match status" value="1"/>
</dbReference>
<dbReference type="InterPro" id="IPR020568">
    <property type="entry name" value="Ribosomal_Su5_D2-typ_SF"/>
</dbReference>
<dbReference type="InterPro" id="IPR037198">
    <property type="entry name" value="MutL_C_sf"/>
</dbReference>
<dbReference type="CDD" id="cd16926">
    <property type="entry name" value="HATPase_MutL-MLH-PMS-like"/>
    <property type="match status" value="1"/>
</dbReference>
<organism evidence="6 7">
    <name type="scientific">Ciona intestinalis</name>
    <name type="common">Transparent sea squirt</name>
    <name type="synonym">Ascidia intestinalis</name>
    <dbReference type="NCBI Taxonomy" id="7719"/>
    <lineage>
        <taxon>Eukaryota</taxon>
        <taxon>Metazoa</taxon>
        <taxon>Chordata</taxon>
        <taxon>Tunicata</taxon>
        <taxon>Ascidiacea</taxon>
        <taxon>Phlebobranchia</taxon>
        <taxon>Cionidae</taxon>
        <taxon>Ciona</taxon>
    </lineage>
</organism>
<dbReference type="FunCoup" id="F6XQD4">
    <property type="interactions" value="388"/>
</dbReference>
<dbReference type="GO" id="GO:0006298">
    <property type="term" value="P:mismatch repair"/>
    <property type="evidence" value="ECO:0000318"/>
    <property type="project" value="GO_Central"/>
</dbReference>
<dbReference type="Gene3D" id="3.30.230.10">
    <property type="match status" value="1"/>
</dbReference>
<dbReference type="Gene3D" id="3.30.1370.100">
    <property type="entry name" value="MutL, C-terminal domain, regulatory subdomain"/>
    <property type="match status" value="1"/>
</dbReference>
<evidence type="ECO:0000256" key="2">
    <source>
        <dbReference type="ARBA" id="ARBA00022763"/>
    </source>
</evidence>
<evidence type="ECO:0000313" key="6">
    <source>
        <dbReference type="Ensembl" id="ENSCINP00000005459.3"/>
    </source>
</evidence>
<dbReference type="PROSITE" id="PS00058">
    <property type="entry name" value="DNA_MISMATCH_REPAIR_1"/>
    <property type="match status" value="1"/>
</dbReference>
<dbReference type="GeneTree" id="ENSGT00940000155381"/>
<dbReference type="Gene3D" id="3.30.565.10">
    <property type="entry name" value="Histidine kinase-like ATPase, C-terminal domain"/>
    <property type="match status" value="1"/>
</dbReference>
<dbReference type="PANTHER" id="PTHR10073:SF52">
    <property type="entry name" value="MISMATCH REPAIR ENDONUCLEASE PMS2"/>
    <property type="match status" value="1"/>
</dbReference>
<accession>F6XQD4</accession>
<keyword evidence="7" id="KW-1185">Reference proteome</keyword>
<evidence type="ECO:0000256" key="3">
    <source>
        <dbReference type="SAM" id="MobiDB-lite"/>
    </source>
</evidence>
<dbReference type="OMA" id="MRPRRMP"/>
<dbReference type="SMART" id="SM00853">
    <property type="entry name" value="MutL_C"/>
    <property type="match status" value="1"/>
</dbReference>
<dbReference type="InterPro" id="IPR014721">
    <property type="entry name" value="Ribsml_uS5_D2-typ_fold_subgr"/>
</dbReference>
<dbReference type="PANTHER" id="PTHR10073">
    <property type="entry name" value="DNA MISMATCH REPAIR PROTEIN MLH, PMS, MUTL"/>
    <property type="match status" value="1"/>
</dbReference>
<feature type="domain" description="DNA mismatch repair protein S5" evidence="5">
    <location>
        <begin position="213"/>
        <end position="349"/>
    </location>
</feature>
<proteinExistence type="inferred from homology"/>
<dbReference type="GO" id="GO:0140664">
    <property type="term" value="F:ATP-dependent DNA damage sensor activity"/>
    <property type="evidence" value="ECO:0007669"/>
    <property type="project" value="InterPro"/>
</dbReference>
<dbReference type="Gene3D" id="3.30.1540.20">
    <property type="entry name" value="MutL, C-terminal domain, dimerisation subdomain"/>
    <property type="match status" value="1"/>
</dbReference>
<dbReference type="SUPFAM" id="SSF54211">
    <property type="entry name" value="Ribosomal protein S5 domain 2-like"/>
    <property type="match status" value="1"/>
</dbReference>
<feature type="domain" description="MutL C-terminal dimerisation" evidence="4">
    <location>
        <begin position="631"/>
        <end position="778"/>
    </location>
</feature>
<dbReference type="SUPFAM" id="SSF118116">
    <property type="entry name" value="DNA mismatch repair protein MutL"/>
    <property type="match status" value="1"/>
</dbReference>
<dbReference type="Pfam" id="PF08676">
    <property type="entry name" value="MutL_C"/>
    <property type="match status" value="1"/>
</dbReference>
<reference evidence="6" key="2">
    <citation type="submission" date="2025-08" db="UniProtKB">
        <authorList>
            <consortium name="Ensembl"/>
        </authorList>
    </citation>
    <scope>IDENTIFICATION</scope>
</reference>
<feature type="region of interest" description="Disordered" evidence="3">
    <location>
        <begin position="433"/>
        <end position="571"/>
    </location>
</feature>
<dbReference type="GO" id="GO:0030983">
    <property type="term" value="F:mismatched DNA binding"/>
    <property type="evidence" value="ECO:0007669"/>
    <property type="project" value="InterPro"/>
</dbReference>
<dbReference type="STRING" id="7719.ENSCINP00000005459"/>
<dbReference type="InterPro" id="IPR042120">
    <property type="entry name" value="MutL_C_dimsub"/>
</dbReference>
<evidence type="ECO:0000313" key="7">
    <source>
        <dbReference type="Proteomes" id="UP000008144"/>
    </source>
</evidence>
<dbReference type="Pfam" id="PF01119">
    <property type="entry name" value="DNA_mis_repair"/>
    <property type="match status" value="1"/>
</dbReference>
<feature type="compositionally biased region" description="Polar residues" evidence="3">
    <location>
        <begin position="512"/>
        <end position="524"/>
    </location>
</feature>
<dbReference type="InterPro" id="IPR038973">
    <property type="entry name" value="MutL/Mlh/Pms-like"/>
</dbReference>
<dbReference type="NCBIfam" id="TIGR00585">
    <property type="entry name" value="mutl"/>
    <property type="match status" value="1"/>
</dbReference>
<dbReference type="GO" id="GO:0032389">
    <property type="term" value="C:MutLalpha complex"/>
    <property type="evidence" value="ECO:0000318"/>
    <property type="project" value="GO_Central"/>
</dbReference>
<dbReference type="SUPFAM" id="SSF55874">
    <property type="entry name" value="ATPase domain of HSP90 chaperone/DNA topoisomerase II/histidine kinase"/>
    <property type="match status" value="1"/>
</dbReference>
<feature type="compositionally biased region" description="Polar residues" evidence="3">
    <location>
        <begin position="532"/>
        <end position="545"/>
    </location>
</feature>
<dbReference type="HOGENOM" id="CLU_004131_0_2_1"/>
<dbReference type="InterPro" id="IPR014762">
    <property type="entry name" value="DNA_mismatch_repair_CS"/>
</dbReference>
<dbReference type="Ensembl" id="ENSCINT00000005459.3">
    <property type="protein sequence ID" value="ENSCINP00000005459.3"/>
    <property type="gene ID" value="ENSCING00000002674.3"/>
</dbReference>
<feature type="compositionally biased region" description="Polar residues" evidence="3">
    <location>
        <begin position="433"/>
        <end position="459"/>
    </location>
</feature>
<comment type="similarity">
    <text evidence="1">Belongs to the DNA mismatch repair MutL/HexB family.</text>
</comment>
<gene>
    <name evidence="6" type="primary">LOC100180400</name>
</gene>
<evidence type="ECO:0000259" key="5">
    <source>
        <dbReference type="SMART" id="SM01340"/>
    </source>
</evidence>
<dbReference type="InterPro" id="IPR036890">
    <property type="entry name" value="HATPase_C_sf"/>
</dbReference>
<feature type="compositionally biased region" description="Polar residues" evidence="3">
    <location>
        <begin position="468"/>
        <end position="504"/>
    </location>
</feature>
<dbReference type="InterPro" id="IPR013507">
    <property type="entry name" value="DNA_mismatch_S5_2-like"/>
</dbReference>
<protein>
    <submittedName>
        <fullName evidence="6">Mismatch repair endonuclease PMS2-like</fullName>
    </submittedName>
</protein>
<dbReference type="InterPro" id="IPR002099">
    <property type="entry name" value="MutL/Mlh/PMS"/>
</dbReference>
<dbReference type="FunFam" id="3.30.230.10:FF:000054">
    <property type="entry name" value="DNA mismatch repair protein PMS1"/>
    <property type="match status" value="1"/>
</dbReference>
<dbReference type="SMART" id="SM01340">
    <property type="entry name" value="DNA_mis_repair"/>
    <property type="match status" value="1"/>
</dbReference>
<dbReference type="Proteomes" id="UP000008144">
    <property type="component" value="Unassembled WGS sequence"/>
</dbReference>
<sequence length="817" mass="91486">IEAIDKKSVHQICSGQVIVDLPTAVKELVENSLDAGATNVEIRLKSFGLLSIEVIDDGHGVEERNFHGLTMKHHTSKLTNFTDLRLVETFGFRGEALSSLCAVCDVIICTKHNNASSGHRMSFNHEGHMTSKTPCARRIGTSVILRNIFSTIPVRRKEFMKNIKKEYSKLLNLVSAYCVVSTRVKITCSNETDGGKKTTSLSTGGATTMEENIISIFGSKQFRNLQEFRQDIPTQESCDTYNVSVASDWSIFKLHGFVSVPRHGAGRSSPDRQFFFVNSRPITLPRLSKIVNEVYHRFNRHQFPFIAINITTRHDLVDVNVTPDKRKVFFQNENLLFAIMTSSMTQLYSLDGCHEVGSTECSISLPCRSPSVTETSQTFSPLSSFRRTMGDDVINSDITKPRKRSASFATKVAKQPRLDKFVMTQHKVTSQCWPVLPDQNNERSVLPDQSNGQQVLPDQNNERPVLPDQSNGQPVLPDQNNGRPVLPDQNQSNGQPVLPDQNNGRPVLPDKSNGQPVLPDQNNGRPVLPDHNNGQPVLPDQNNGQPVLPDAKHPSNIGDSHVVDTPRLSQTSETSLKFSFKHLMEFYKEKKKPSQPPTEYSLFRANLADTTTAEAELTKNLDKSSFQQMAPVGQFNLGFVIGRHGNDLFIIDQHASDEIYNYETLQATQTLQTQNLVVPLKLQLTPAGKIVLIENLEIFRKNGFGFKISSDEVTPTPTATIHLTTIPTHNPHPLGPPDIDEMIFMLSDAPGVMCRPTRVRRIFATRACRMSTMIGTSLTKRQMLRLIRHMSEIVHPWNCPHGRPTMRHLIDIGKLRQ</sequence>
<keyword evidence="2" id="KW-0227">DNA damage</keyword>
<reference evidence="7" key="1">
    <citation type="journal article" date="2002" name="Science">
        <title>The draft genome of Ciona intestinalis: insights into chordate and vertebrate origins.</title>
        <authorList>
            <person name="Dehal P."/>
            <person name="Satou Y."/>
            <person name="Campbell R.K."/>
            <person name="Chapman J."/>
            <person name="Degnan B."/>
            <person name="De Tomaso A."/>
            <person name="Davidson B."/>
            <person name="Di Gregorio A."/>
            <person name="Gelpke M."/>
            <person name="Goodstein D.M."/>
            <person name="Harafuji N."/>
            <person name="Hastings K.E."/>
            <person name="Ho I."/>
            <person name="Hotta K."/>
            <person name="Huang W."/>
            <person name="Kawashima T."/>
            <person name="Lemaire P."/>
            <person name="Martinez D."/>
            <person name="Meinertzhagen I.A."/>
            <person name="Necula S."/>
            <person name="Nonaka M."/>
            <person name="Putnam N."/>
            <person name="Rash S."/>
            <person name="Saiga H."/>
            <person name="Satake M."/>
            <person name="Terry A."/>
            <person name="Yamada L."/>
            <person name="Wang H.G."/>
            <person name="Awazu S."/>
            <person name="Azumi K."/>
            <person name="Boore J."/>
            <person name="Branno M."/>
            <person name="Chin-Bow S."/>
            <person name="DeSantis R."/>
            <person name="Doyle S."/>
            <person name="Francino P."/>
            <person name="Keys D.N."/>
            <person name="Haga S."/>
            <person name="Hayashi H."/>
            <person name="Hino K."/>
            <person name="Imai K.S."/>
            <person name="Inaba K."/>
            <person name="Kano S."/>
            <person name="Kobayashi K."/>
            <person name="Kobayashi M."/>
            <person name="Lee B.I."/>
            <person name="Makabe K.W."/>
            <person name="Manohar C."/>
            <person name="Matassi G."/>
            <person name="Medina M."/>
            <person name="Mochizuki Y."/>
            <person name="Mount S."/>
            <person name="Morishita T."/>
            <person name="Miura S."/>
            <person name="Nakayama A."/>
            <person name="Nishizaka S."/>
            <person name="Nomoto H."/>
            <person name="Ohta F."/>
            <person name="Oishi K."/>
            <person name="Rigoutsos I."/>
            <person name="Sano M."/>
            <person name="Sasaki A."/>
            <person name="Sasakura Y."/>
            <person name="Shoguchi E."/>
            <person name="Shin-i T."/>
            <person name="Spagnuolo A."/>
            <person name="Stainier D."/>
            <person name="Suzuki M.M."/>
            <person name="Tassy O."/>
            <person name="Takatori N."/>
            <person name="Tokuoka M."/>
            <person name="Yagi K."/>
            <person name="Yoshizaki F."/>
            <person name="Wada S."/>
            <person name="Zhang C."/>
            <person name="Hyatt P.D."/>
            <person name="Larimer F."/>
            <person name="Detter C."/>
            <person name="Doggett N."/>
            <person name="Glavina T."/>
            <person name="Hawkins T."/>
            <person name="Richardson P."/>
            <person name="Lucas S."/>
            <person name="Kohara Y."/>
            <person name="Levine M."/>
            <person name="Satoh N."/>
            <person name="Rokhsar D.S."/>
        </authorList>
    </citation>
    <scope>NUCLEOTIDE SEQUENCE [LARGE SCALE GENOMIC DNA]</scope>
</reference>
<dbReference type="FunFam" id="3.30.1370.100:FF:000001">
    <property type="entry name" value="Mismatch repair endonuclease pms1, putative"/>
    <property type="match status" value="1"/>
</dbReference>
<evidence type="ECO:0000259" key="4">
    <source>
        <dbReference type="SMART" id="SM00853"/>
    </source>
</evidence>